<evidence type="ECO:0000313" key="4">
    <source>
        <dbReference type="EMBL" id="QXL88064.1"/>
    </source>
</evidence>
<gene>
    <name evidence="3" type="ORF">KUL25_00650</name>
    <name evidence="4" type="ORF">KUL25_00655</name>
</gene>
<accession>A0A975TUR3</accession>
<dbReference type="Proteomes" id="UP000693972">
    <property type="component" value="Unassembled WGS sequence"/>
</dbReference>
<evidence type="ECO:0000313" key="3">
    <source>
        <dbReference type="EMBL" id="MBY4891265.1"/>
    </source>
</evidence>
<dbReference type="AlphaFoldDB" id="A0A975TUR3"/>
<name>A0A975TUR3_9RHOB</name>
<dbReference type="Pfam" id="PF00582">
    <property type="entry name" value="Usp"/>
    <property type="match status" value="1"/>
</dbReference>
<dbReference type="EMBL" id="CP078073">
    <property type="protein sequence ID" value="QXL88064.1"/>
    <property type="molecule type" value="Genomic_DNA"/>
</dbReference>
<evidence type="ECO:0000313" key="5">
    <source>
        <dbReference type="Proteomes" id="UP000693972"/>
    </source>
</evidence>
<dbReference type="InterPro" id="IPR006015">
    <property type="entry name" value="Universal_stress_UspA"/>
</dbReference>
<dbReference type="SUPFAM" id="SSF52402">
    <property type="entry name" value="Adenine nucleotide alpha hydrolases-like"/>
    <property type="match status" value="1"/>
</dbReference>
<proteinExistence type="inferred from homology"/>
<sequence length="137" mass="14381">MYDHVLVPLALDHGFSNTALALAAKLLNPDGRITALHVYEMPTGTANAYLDAGMVDKAYADADAKLVARLKGTANVTGVLVKGHSGRTIIDYATDNGADCIVMGSHKPGLIDYLLGSTAARVVRHAPCAVHVLRDAT</sequence>
<comment type="similarity">
    <text evidence="1">Belongs to the universal stress protein A family.</text>
</comment>
<dbReference type="Gene3D" id="3.40.50.620">
    <property type="entry name" value="HUPs"/>
    <property type="match status" value="1"/>
</dbReference>
<dbReference type="InterPro" id="IPR014729">
    <property type="entry name" value="Rossmann-like_a/b/a_fold"/>
</dbReference>
<dbReference type="CDD" id="cd00293">
    <property type="entry name" value="USP-like"/>
    <property type="match status" value="1"/>
</dbReference>
<evidence type="ECO:0000259" key="2">
    <source>
        <dbReference type="Pfam" id="PF00582"/>
    </source>
</evidence>
<dbReference type="PANTHER" id="PTHR46268:SF6">
    <property type="entry name" value="UNIVERSAL STRESS PROTEIN UP12"/>
    <property type="match status" value="1"/>
</dbReference>
<dbReference type="RefSeq" id="WP_257891154.1">
    <property type="nucleotide sequence ID" value="NZ_JAIMBW010000001.1"/>
</dbReference>
<dbReference type="EMBL" id="JAIMBW010000001">
    <property type="protein sequence ID" value="MBY4891265.1"/>
    <property type="molecule type" value="Genomic_DNA"/>
</dbReference>
<organism evidence="4">
    <name type="scientific">Gymnodinialimonas phycosphaerae</name>
    <dbReference type="NCBI Taxonomy" id="2841589"/>
    <lineage>
        <taxon>Bacteria</taxon>
        <taxon>Pseudomonadati</taxon>
        <taxon>Pseudomonadota</taxon>
        <taxon>Alphaproteobacteria</taxon>
        <taxon>Rhodobacterales</taxon>
        <taxon>Paracoccaceae</taxon>
        <taxon>Gymnodinialimonas</taxon>
    </lineage>
</organism>
<reference evidence="4 5" key="1">
    <citation type="submission" date="2021-07" db="EMBL/GenBank/DDBJ databases">
        <title>Karlodiniumbacter phycospheric gen. nov., sp. nov., a phycosphere bacterium isolated from karlodinium veneficum.</title>
        <authorList>
            <person name="Peng Y."/>
            <person name="Jiang L."/>
            <person name="Lee J."/>
        </authorList>
    </citation>
    <scope>NUCLEOTIDE SEQUENCE</scope>
    <source>
        <strain evidence="4 5">N5</strain>
    </source>
</reference>
<dbReference type="InterPro" id="IPR006016">
    <property type="entry name" value="UspA"/>
</dbReference>
<keyword evidence="5" id="KW-1185">Reference proteome</keyword>
<dbReference type="PRINTS" id="PR01438">
    <property type="entry name" value="UNVRSLSTRESS"/>
</dbReference>
<protein>
    <submittedName>
        <fullName evidence="4">Universal stress protein</fullName>
    </submittedName>
</protein>
<dbReference type="PANTHER" id="PTHR46268">
    <property type="entry name" value="STRESS RESPONSE PROTEIN NHAX"/>
    <property type="match status" value="1"/>
</dbReference>
<feature type="domain" description="UspA" evidence="2">
    <location>
        <begin position="1"/>
        <end position="134"/>
    </location>
</feature>
<evidence type="ECO:0000256" key="1">
    <source>
        <dbReference type="ARBA" id="ARBA00008791"/>
    </source>
</evidence>